<dbReference type="Pfam" id="PF00076">
    <property type="entry name" value="RRM_1"/>
    <property type="match status" value="1"/>
</dbReference>
<evidence type="ECO:0000313" key="4">
    <source>
        <dbReference type="Proteomes" id="UP001176961"/>
    </source>
</evidence>
<proteinExistence type="predicted"/>
<organism evidence="3 4">
    <name type="scientific">Cylicocyclus nassatus</name>
    <name type="common">Nematode worm</name>
    <dbReference type="NCBI Taxonomy" id="53992"/>
    <lineage>
        <taxon>Eukaryota</taxon>
        <taxon>Metazoa</taxon>
        <taxon>Ecdysozoa</taxon>
        <taxon>Nematoda</taxon>
        <taxon>Chromadorea</taxon>
        <taxon>Rhabditida</taxon>
        <taxon>Rhabditina</taxon>
        <taxon>Rhabditomorpha</taxon>
        <taxon>Strongyloidea</taxon>
        <taxon>Strongylidae</taxon>
        <taxon>Cylicocyclus</taxon>
    </lineage>
</organism>
<dbReference type="InterPro" id="IPR000504">
    <property type="entry name" value="RRM_dom"/>
</dbReference>
<accession>A0AA36GWV3</accession>
<feature type="domain" description="RRM" evidence="2">
    <location>
        <begin position="3"/>
        <end position="80"/>
    </location>
</feature>
<evidence type="ECO:0000259" key="2">
    <source>
        <dbReference type="PROSITE" id="PS50102"/>
    </source>
</evidence>
<dbReference type="SMART" id="SM00360">
    <property type="entry name" value="RRM"/>
    <property type="match status" value="1"/>
</dbReference>
<evidence type="ECO:0000256" key="1">
    <source>
        <dbReference type="PROSITE-ProRule" id="PRU00176"/>
    </source>
</evidence>
<dbReference type="InterPro" id="IPR035979">
    <property type="entry name" value="RBD_domain_sf"/>
</dbReference>
<dbReference type="InterPro" id="IPR050907">
    <property type="entry name" value="SRSF"/>
</dbReference>
<protein>
    <recommendedName>
        <fullName evidence="2">RRM domain-containing protein</fullName>
    </recommendedName>
</protein>
<dbReference type="PROSITE" id="PS50102">
    <property type="entry name" value="RRM"/>
    <property type="match status" value="1"/>
</dbReference>
<dbReference type="GO" id="GO:0003723">
    <property type="term" value="F:RNA binding"/>
    <property type="evidence" value="ECO:0007669"/>
    <property type="project" value="UniProtKB-UniRule"/>
</dbReference>
<dbReference type="AlphaFoldDB" id="A0AA36GWV3"/>
<keyword evidence="1" id="KW-0694">RNA-binding</keyword>
<sequence length="257" mass="29001">MTTRLIVKSLPANCTEASLRSFFKKYGTLSDCTLKYTKEGKFRKFAFVGFDSEENAKKALKETDLSFMGSSRLHVEECKPFGDANKPRAWSQYSKDSRLEYERRFWKLDDCLYGICLSRQKKRIYISSSKRLEKSLNCRSSLTKRLANVKGLLSNGKIFKGKMLNILPGSENRERNDTDKIAASEKTSYKKEKMAKLKAAATKSHSWNALFLGPNAIADTLAEKLGVKKGDLLNSESGESAGVRLALAETRLVHETR</sequence>
<name>A0AA36GWV3_CYLNA</name>
<reference evidence="3" key="1">
    <citation type="submission" date="2023-07" db="EMBL/GenBank/DDBJ databases">
        <authorList>
            <consortium name="CYATHOMIX"/>
        </authorList>
    </citation>
    <scope>NUCLEOTIDE SEQUENCE</scope>
    <source>
        <strain evidence="3">N/A</strain>
    </source>
</reference>
<dbReference type="SUPFAM" id="SSF54928">
    <property type="entry name" value="RNA-binding domain, RBD"/>
    <property type="match status" value="1"/>
</dbReference>
<dbReference type="PANTHER" id="PTHR23147">
    <property type="entry name" value="SERINE/ARGININE RICH SPLICING FACTOR"/>
    <property type="match status" value="1"/>
</dbReference>
<comment type="caution">
    <text evidence="3">The sequence shown here is derived from an EMBL/GenBank/DDBJ whole genome shotgun (WGS) entry which is preliminary data.</text>
</comment>
<gene>
    <name evidence="3" type="ORF">CYNAS_LOCUS11577</name>
</gene>
<evidence type="ECO:0000313" key="3">
    <source>
        <dbReference type="EMBL" id="CAJ0599594.1"/>
    </source>
</evidence>
<dbReference type="Proteomes" id="UP001176961">
    <property type="component" value="Unassembled WGS sequence"/>
</dbReference>
<dbReference type="Gene3D" id="3.30.70.330">
    <property type="match status" value="1"/>
</dbReference>
<feature type="non-terminal residue" evidence="3">
    <location>
        <position position="1"/>
    </location>
</feature>
<keyword evidence="4" id="KW-1185">Reference proteome</keyword>
<dbReference type="InterPro" id="IPR012677">
    <property type="entry name" value="Nucleotide-bd_a/b_plait_sf"/>
</dbReference>
<dbReference type="EMBL" id="CATQJL010000223">
    <property type="protein sequence ID" value="CAJ0599594.1"/>
    <property type="molecule type" value="Genomic_DNA"/>
</dbReference>